<dbReference type="EMBL" id="BAAAYN010000030">
    <property type="protein sequence ID" value="GAA3390954.1"/>
    <property type="molecule type" value="Genomic_DNA"/>
</dbReference>
<evidence type="ECO:0000313" key="3">
    <source>
        <dbReference type="Proteomes" id="UP001501676"/>
    </source>
</evidence>
<gene>
    <name evidence="2" type="ORF">GCM10020369_46920</name>
</gene>
<sequence>MGAEAIPDWMRIPQGQWTADDLDLVPEEVGRCEVLDGALIVMSPQRAFHSIVIRRLANLLEFAAPPEWKVLTEMTVRIDEHNRPEPDIVVLRPGTSLRRDTTTCFPPDMALAIEVVSPDSMFRDRVIKPEKFAAAGIPQYWRIEDDHGETVAHLFALNDRGKYVETAVERGKVRLDQPFPHFLDVDRLYP</sequence>
<keyword evidence="2" id="KW-0378">Hydrolase</keyword>
<dbReference type="Gene3D" id="3.90.1570.10">
    <property type="entry name" value="tt1808, chain A"/>
    <property type="match status" value="1"/>
</dbReference>
<accession>A0ABP6T1R7</accession>
<dbReference type="RefSeq" id="WP_345730338.1">
    <property type="nucleotide sequence ID" value="NZ_BAAAYN010000030.1"/>
</dbReference>
<keyword evidence="3" id="KW-1185">Reference proteome</keyword>
<evidence type="ECO:0000313" key="2">
    <source>
        <dbReference type="EMBL" id="GAA3390954.1"/>
    </source>
</evidence>
<dbReference type="CDD" id="cd06260">
    <property type="entry name" value="DUF820-like"/>
    <property type="match status" value="1"/>
</dbReference>
<name>A0ABP6T1R7_9ACTN</name>
<dbReference type="Proteomes" id="UP001501676">
    <property type="component" value="Unassembled WGS sequence"/>
</dbReference>
<dbReference type="PANTHER" id="PTHR35400">
    <property type="entry name" value="SLR1083 PROTEIN"/>
    <property type="match status" value="1"/>
</dbReference>
<feature type="domain" description="Putative restriction endonuclease" evidence="1">
    <location>
        <begin position="27"/>
        <end position="175"/>
    </location>
</feature>
<dbReference type="InterPro" id="IPR012296">
    <property type="entry name" value="Nuclease_put_TT1808"/>
</dbReference>
<comment type="caution">
    <text evidence="2">The sequence shown here is derived from an EMBL/GenBank/DDBJ whole genome shotgun (WGS) entry which is preliminary data.</text>
</comment>
<dbReference type="GO" id="GO:0004519">
    <property type="term" value="F:endonuclease activity"/>
    <property type="evidence" value="ECO:0007669"/>
    <property type="project" value="UniProtKB-KW"/>
</dbReference>
<dbReference type="InterPro" id="IPR011335">
    <property type="entry name" value="Restrct_endonuc-II-like"/>
</dbReference>
<keyword evidence="2" id="KW-0255">Endonuclease</keyword>
<protein>
    <submittedName>
        <fullName evidence="2">Uma2 family endonuclease</fullName>
    </submittedName>
</protein>
<organism evidence="2 3">
    <name type="scientific">Cryptosporangium minutisporangium</name>
    <dbReference type="NCBI Taxonomy" id="113569"/>
    <lineage>
        <taxon>Bacteria</taxon>
        <taxon>Bacillati</taxon>
        <taxon>Actinomycetota</taxon>
        <taxon>Actinomycetes</taxon>
        <taxon>Cryptosporangiales</taxon>
        <taxon>Cryptosporangiaceae</taxon>
        <taxon>Cryptosporangium</taxon>
    </lineage>
</organism>
<dbReference type="PANTHER" id="PTHR35400:SF3">
    <property type="entry name" value="SLL1072 PROTEIN"/>
    <property type="match status" value="1"/>
</dbReference>
<dbReference type="InterPro" id="IPR008538">
    <property type="entry name" value="Uma2"/>
</dbReference>
<proteinExistence type="predicted"/>
<keyword evidence="2" id="KW-0540">Nuclease</keyword>
<dbReference type="SUPFAM" id="SSF52980">
    <property type="entry name" value="Restriction endonuclease-like"/>
    <property type="match status" value="1"/>
</dbReference>
<reference evidence="3" key="1">
    <citation type="journal article" date="2019" name="Int. J. Syst. Evol. Microbiol.">
        <title>The Global Catalogue of Microorganisms (GCM) 10K type strain sequencing project: providing services to taxonomists for standard genome sequencing and annotation.</title>
        <authorList>
            <consortium name="The Broad Institute Genomics Platform"/>
            <consortium name="The Broad Institute Genome Sequencing Center for Infectious Disease"/>
            <person name="Wu L."/>
            <person name="Ma J."/>
        </authorList>
    </citation>
    <scope>NUCLEOTIDE SEQUENCE [LARGE SCALE GENOMIC DNA]</scope>
    <source>
        <strain evidence="3">JCM 9458</strain>
    </source>
</reference>
<evidence type="ECO:0000259" key="1">
    <source>
        <dbReference type="Pfam" id="PF05685"/>
    </source>
</evidence>
<dbReference type="Pfam" id="PF05685">
    <property type="entry name" value="Uma2"/>
    <property type="match status" value="1"/>
</dbReference>